<dbReference type="PROSITE" id="PS50109">
    <property type="entry name" value="HIS_KIN"/>
    <property type="match status" value="1"/>
</dbReference>
<dbReference type="SUPFAM" id="SSF55874">
    <property type="entry name" value="ATPase domain of HSP90 chaperone/DNA topoisomerase II/histidine kinase"/>
    <property type="match status" value="1"/>
</dbReference>
<dbReference type="InterPro" id="IPR005467">
    <property type="entry name" value="His_kinase_dom"/>
</dbReference>
<dbReference type="Pfam" id="PF13191">
    <property type="entry name" value="AAA_16"/>
    <property type="match status" value="1"/>
</dbReference>
<dbReference type="Pfam" id="PF02518">
    <property type="entry name" value="HATPase_c"/>
    <property type="match status" value="1"/>
</dbReference>
<accession>A0AA96WPU1</accession>
<gene>
    <name evidence="9" type="ORF">Q2T42_16465</name>
</gene>
<dbReference type="SUPFAM" id="SSF56112">
    <property type="entry name" value="Protein kinase-like (PK-like)"/>
    <property type="match status" value="1"/>
</dbReference>
<dbReference type="InterPro" id="IPR004358">
    <property type="entry name" value="Sig_transdc_His_kin-like_C"/>
</dbReference>
<dbReference type="InterPro" id="IPR029016">
    <property type="entry name" value="GAF-like_dom_sf"/>
</dbReference>
<dbReference type="InterPro" id="IPR053159">
    <property type="entry name" value="Hybrid_Histidine_Kinase"/>
</dbReference>
<proteinExistence type="predicted"/>
<keyword evidence="4" id="KW-0808">Transferase</keyword>
<dbReference type="GO" id="GO:0000155">
    <property type="term" value="F:phosphorelay sensor kinase activity"/>
    <property type="evidence" value="ECO:0007669"/>
    <property type="project" value="InterPro"/>
</dbReference>
<dbReference type="CDD" id="cd14014">
    <property type="entry name" value="STKc_PknB_like"/>
    <property type="match status" value="1"/>
</dbReference>
<protein>
    <recommendedName>
        <fullName evidence="2">histidine kinase</fullName>
        <ecNumber evidence="2">2.7.13.3</ecNumber>
    </recommendedName>
</protein>
<dbReference type="PANTHER" id="PTHR43642:SF1">
    <property type="entry name" value="HYBRID SIGNAL TRANSDUCTION HISTIDINE KINASE G"/>
    <property type="match status" value="1"/>
</dbReference>
<evidence type="ECO:0000256" key="3">
    <source>
        <dbReference type="ARBA" id="ARBA00022553"/>
    </source>
</evidence>
<dbReference type="InterPro" id="IPR036097">
    <property type="entry name" value="HisK_dim/P_sf"/>
</dbReference>
<dbReference type="InterPro" id="IPR041664">
    <property type="entry name" value="AAA_16"/>
</dbReference>
<dbReference type="SUPFAM" id="SSF47384">
    <property type="entry name" value="Homodimeric domain of signal transducing histidine kinase"/>
    <property type="match status" value="1"/>
</dbReference>
<keyword evidence="4" id="KW-0418">Kinase</keyword>
<dbReference type="RefSeq" id="WP_316425742.1">
    <property type="nucleotide sequence ID" value="NZ_CP130144.1"/>
</dbReference>
<dbReference type="CDD" id="cd00082">
    <property type="entry name" value="HisKA"/>
    <property type="match status" value="1"/>
</dbReference>
<evidence type="ECO:0000256" key="5">
    <source>
        <dbReference type="ARBA" id="ARBA00023012"/>
    </source>
</evidence>
<dbReference type="SUPFAM" id="SSF55785">
    <property type="entry name" value="PYP-like sensor domain (PAS domain)"/>
    <property type="match status" value="1"/>
</dbReference>
<evidence type="ECO:0000313" key="9">
    <source>
        <dbReference type="EMBL" id="WNZ43438.1"/>
    </source>
</evidence>
<dbReference type="Gene3D" id="3.30.450.20">
    <property type="entry name" value="PAS domain"/>
    <property type="match status" value="1"/>
</dbReference>
<feature type="domain" description="Protein kinase" evidence="7">
    <location>
        <begin position="14"/>
        <end position="274"/>
    </location>
</feature>
<sequence>MTSATSHPITLPGYCLTEQLYSGSRTIVYRGHRESNGQPVVVKFLRNQHASLAELVQFRNQYVLTRELNLPSVIRSYSLEPFYNGYALVMEDFGGVSLKEYIESKPLDLSEFFLIALQLCASLKGLANHCIIHKDIKPANILIHPETRQIKLIDFSIASRLSKETQELQNPNILEGTLAYIAPEQTGRMNRGIDYRSDFYSLGVTFYELLTGQIPFSSDDPMELVHCHIAKQPADVDQVAPAVPPILSQIVSRLMAKNAENRYQSITGLQHDLQKCRTQFQATGTIAAFELGERDICDRFVIPERLYGREAEIDALFSAFDRVSQGSTELMLVAGFSGIGKTAVVNEVHKPIVQQRGYFIKGKYDQFQRNLPFSAFVQAFRDLMRQILGESDAQIADWKHNILRALGDNAQVIIDVIPELESIIGRQPSAPELSGSAAQTRFNLLFQKFIQIFATYQHPLVIFLDDLQWADSASLDLLNLLVGKSKTEYLLVLGAYRDNEVFPSHPLLLSIEEIRKANTRIQTITLPALPQSDIHQLVAHTLNTTIELAQALAELIYQKANGNPFFTRQFLKALHADGWIQFNQQEHIWECDITTVKSLVLTDDIVELMMAQLQKLPAKTQEVLRLAACIGNQFELATLAIVCEQSITDVATKLWCALQEGLILPQTQTYKFFQGESYAPHSTEAEHKFLTDEVSCTYKFLHDRVQQAAYALIPTDQRQLTHLKIGQLLLQVIPEAEREDRIFEIVNSLNQAIALISTSTEQLELAGLNLVAAKKAKIATAYSGAMSYLTTGIQLLPQQCWQHHYKLALALYELAAECAYLSGDFEQMEYFVGEVLQHTLHLLDRIKVYEVKIHGLKAQNQFEEALDFGLYVLQELGVQILTHPKPEDIPIELSATQAALASISTAQLLERPVMSDPLMMGASRMLLILSPAAHTVRPALLPLIAFKQIQLALQYGNAPAHTHAYATYGLILCNLGDIETGYEFGQLALKLIDRLNAQQHAAATLFVAGHFTLAWKAHVQEALEVLKKGYTIGLETGDVEHAAYSALRYSYVSYFSGSCPLTDLKLEMANYSQAMSQLKQYSILELHKIHHQVVLNLLGESKDPTQLIGEVYDQEIAYETYVETNNFMGSTYLYLNKLILHYLFGKPLQAAIMANKVEKYLDGVSSPLITPAFYFYDSLVQLALFPNAIADQQSAILERIAANQSKMHKWADHAPMNFLHKFELVEAERYRVLGETTKAAEQYELAIARAAENGYIQDEALANELAARFYLASDDEQQATVYMSKAYYCYSRWEAKAKVVHLAQQYPKLLSSILQASKRTRFVLDETLSTVQTLHASSSTNSTALDLHTLLKASQTLSSEIQLDKLLTNLIHIVIENAGADKAALFLKYEGCLKLGIKYFDHAVQSLEHKVIDQCQHLPIPLIHYVERTLSTVITDYKSHPSTVSDIYCIENQPQSLLCIPLVNQGDLVGILYLENSTTAQAFLSDRVDLLKLICSQAAISLENAQLYQQSQAYAQQLEQSLQKLQHSQAELQDTQDRFQRVVNNVPGVIYQFRLASDGSASFPYMSAYSSVIYELEPDAIQADASLIVEKIHPDDRESFENSVFASAQTLQPWAWTGRFVIADKIKWLQCGSYPYQQPDGSIIWDGVLTDVSDSKKAELQLQLQADALEKAFQNLQQTQLQLVQSEKMSALGNLVSGVAHEINNPVGFLKGNIQPALDYVSDLFGLIDLYQKRMSPPDPVIQAEIDDIDLEYIREDLPKLISSMREGVERIRNISTSLRTFSRADQDYKVPFDIHSGLDSTLLILKHRLKADDLRPEIKIIQEYGQLPPIDCYPGQLNQVFMNLLANAIDALEDSNKGRSYEEIQAHPNQIGISTTVVDDQSIKIRICDNGVGMDETTQQKIFDHLFTTKEVGRGTGLGLEIARQIIVEKHGGSIKVRSMVGQGTEFTIVLPIHEK</sequence>
<feature type="coiled-coil region" evidence="6">
    <location>
        <begin position="1508"/>
        <end position="1545"/>
    </location>
</feature>
<keyword evidence="5" id="KW-0902">Two-component regulatory system</keyword>
<reference evidence="9" key="1">
    <citation type="journal article" date="2023" name="Plants (Basel)">
        <title>Genomic Analysis of Leptolyngbya boryana CZ1 Reveals Efficient Carbon Fixation Modules.</title>
        <authorList>
            <person name="Bai X."/>
            <person name="Wang H."/>
            <person name="Cheng W."/>
            <person name="Wang J."/>
            <person name="Ma M."/>
            <person name="Hu H."/>
            <person name="Song Z."/>
            <person name="Ma H."/>
            <person name="Fan Y."/>
            <person name="Du C."/>
            <person name="Xu J."/>
        </authorList>
    </citation>
    <scope>NUCLEOTIDE SEQUENCE</scope>
    <source>
        <strain evidence="9">CZ1</strain>
    </source>
</reference>
<dbReference type="SMART" id="SM00387">
    <property type="entry name" value="HATPase_c"/>
    <property type="match status" value="1"/>
</dbReference>
<dbReference type="PROSITE" id="PS50011">
    <property type="entry name" value="PROTEIN_KINASE_DOM"/>
    <property type="match status" value="1"/>
</dbReference>
<dbReference type="EC" id="2.7.13.3" evidence="2"/>
<dbReference type="InterPro" id="IPR000719">
    <property type="entry name" value="Prot_kinase_dom"/>
</dbReference>
<dbReference type="Gene3D" id="1.10.510.10">
    <property type="entry name" value="Transferase(Phosphotransferase) domain 1"/>
    <property type="match status" value="1"/>
</dbReference>
<dbReference type="Pfam" id="PF00069">
    <property type="entry name" value="Pkinase"/>
    <property type="match status" value="1"/>
</dbReference>
<dbReference type="InterPro" id="IPR003594">
    <property type="entry name" value="HATPase_dom"/>
</dbReference>
<evidence type="ECO:0000259" key="8">
    <source>
        <dbReference type="PROSITE" id="PS50109"/>
    </source>
</evidence>
<dbReference type="SMART" id="SM00220">
    <property type="entry name" value="S_TKc"/>
    <property type="match status" value="1"/>
</dbReference>
<dbReference type="Gene3D" id="3.30.450.40">
    <property type="match status" value="1"/>
</dbReference>
<dbReference type="InterPro" id="IPR011009">
    <property type="entry name" value="Kinase-like_dom_sf"/>
</dbReference>
<evidence type="ECO:0000256" key="1">
    <source>
        <dbReference type="ARBA" id="ARBA00000085"/>
    </source>
</evidence>
<dbReference type="SMART" id="SM00065">
    <property type="entry name" value="GAF"/>
    <property type="match status" value="1"/>
</dbReference>
<dbReference type="EMBL" id="CP130144">
    <property type="protein sequence ID" value="WNZ43438.1"/>
    <property type="molecule type" value="Genomic_DNA"/>
</dbReference>
<dbReference type="Gene3D" id="1.10.287.130">
    <property type="match status" value="1"/>
</dbReference>
<dbReference type="InterPro" id="IPR003018">
    <property type="entry name" value="GAF"/>
</dbReference>
<dbReference type="SUPFAM" id="SSF55781">
    <property type="entry name" value="GAF domain-like"/>
    <property type="match status" value="1"/>
</dbReference>
<dbReference type="SUPFAM" id="SSF52540">
    <property type="entry name" value="P-loop containing nucleoside triphosphate hydrolases"/>
    <property type="match status" value="1"/>
</dbReference>
<dbReference type="SMART" id="SM00388">
    <property type="entry name" value="HisKA"/>
    <property type="match status" value="1"/>
</dbReference>
<feature type="domain" description="Histidine kinase" evidence="8">
    <location>
        <begin position="1698"/>
        <end position="1956"/>
    </location>
</feature>
<dbReference type="InterPro" id="IPR036890">
    <property type="entry name" value="HATPase_C_sf"/>
</dbReference>
<dbReference type="Gene3D" id="3.40.50.300">
    <property type="entry name" value="P-loop containing nucleotide triphosphate hydrolases"/>
    <property type="match status" value="1"/>
</dbReference>
<dbReference type="PROSITE" id="PS00108">
    <property type="entry name" value="PROTEIN_KINASE_ST"/>
    <property type="match status" value="1"/>
</dbReference>
<keyword evidence="3" id="KW-0597">Phosphoprotein</keyword>
<evidence type="ECO:0000256" key="6">
    <source>
        <dbReference type="SAM" id="Coils"/>
    </source>
</evidence>
<dbReference type="Pfam" id="PF01590">
    <property type="entry name" value="GAF"/>
    <property type="match status" value="1"/>
</dbReference>
<dbReference type="InterPro" id="IPR003661">
    <property type="entry name" value="HisK_dim/P_dom"/>
</dbReference>
<evidence type="ECO:0000256" key="4">
    <source>
        <dbReference type="ARBA" id="ARBA00022777"/>
    </source>
</evidence>
<feature type="coiled-coil region" evidence="6">
    <location>
        <begin position="1659"/>
        <end position="1689"/>
    </location>
</feature>
<dbReference type="PRINTS" id="PR00344">
    <property type="entry name" value="BCTRLSENSOR"/>
</dbReference>
<reference evidence="9" key="2">
    <citation type="submission" date="2023-07" db="EMBL/GenBank/DDBJ databases">
        <authorList>
            <person name="Bai X.-H."/>
            <person name="Wang H.-H."/>
            <person name="Wang J."/>
            <person name="Ma M.-Y."/>
            <person name="Hu H.-H."/>
            <person name="Song Z.-L."/>
            <person name="Ma H.-G."/>
            <person name="Fan Y."/>
            <person name="Du C.-Y."/>
            <person name="Xu J.-C."/>
        </authorList>
    </citation>
    <scope>NUCLEOTIDE SEQUENCE</scope>
    <source>
        <strain evidence="9">CZ1</strain>
    </source>
</reference>
<dbReference type="Gene3D" id="3.30.565.10">
    <property type="entry name" value="Histidine kinase-like ATPase, C-terminal domain"/>
    <property type="match status" value="1"/>
</dbReference>
<comment type="catalytic activity">
    <reaction evidence="1">
        <text>ATP + protein L-histidine = ADP + protein N-phospho-L-histidine.</text>
        <dbReference type="EC" id="2.7.13.3"/>
    </reaction>
</comment>
<dbReference type="InterPro" id="IPR035965">
    <property type="entry name" value="PAS-like_dom_sf"/>
</dbReference>
<evidence type="ECO:0000259" key="7">
    <source>
        <dbReference type="PROSITE" id="PS50011"/>
    </source>
</evidence>
<dbReference type="PANTHER" id="PTHR43642">
    <property type="entry name" value="HYBRID SIGNAL TRANSDUCTION HISTIDINE KINASE G"/>
    <property type="match status" value="1"/>
</dbReference>
<organism evidence="9">
    <name type="scientific">Leptolyngbya boryana CZ1</name>
    <dbReference type="NCBI Taxonomy" id="3060204"/>
    <lineage>
        <taxon>Bacteria</taxon>
        <taxon>Bacillati</taxon>
        <taxon>Cyanobacteriota</taxon>
        <taxon>Cyanophyceae</taxon>
        <taxon>Leptolyngbyales</taxon>
        <taxon>Leptolyngbyaceae</taxon>
        <taxon>Leptolyngbya group</taxon>
        <taxon>Leptolyngbya</taxon>
    </lineage>
</organism>
<keyword evidence="6" id="KW-0175">Coiled coil</keyword>
<dbReference type="InterPro" id="IPR008271">
    <property type="entry name" value="Ser/Thr_kinase_AS"/>
</dbReference>
<dbReference type="GO" id="GO:0005524">
    <property type="term" value="F:ATP binding"/>
    <property type="evidence" value="ECO:0007669"/>
    <property type="project" value="InterPro"/>
</dbReference>
<name>A0AA96WPU1_LEPBY</name>
<dbReference type="InterPro" id="IPR027417">
    <property type="entry name" value="P-loop_NTPase"/>
</dbReference>
<evidence type="ECO:0000256" key="2">
    <source>
        <dbReference type="ARBA" id="ARBA00012438"/>
    </source>
</evidence>